<keyword evidence="14" id="KW-1185">Reference proteome</keyword>
<dbReference type="OrthoDB" id="2125469at2759"/>
<evidence type="ECO:0000256" key="6">
    <source>
        <dbReference type="ARBA" id="ARBA00022729"/>
    </source>
</evidence>
<evidence type="ECO:0000256" key="5">
    <source>
        <dbReference type="ARBA" id="ARBA00022723"/>
    </source>
</evidence>
<evidence type="ECO:0000256" key="8">
    <source>
        <dbReference type="ARBA" id="ARBA00023136"/>
    </source>
</evidence>
<keyword evidence="6" id="KW-0732">Signal</keyword>
<dbReference type="Proteomes" id="UP000807342">
    <property type="component" value="Unassembled WGS sequence"/>
</dbReference>
<dbReference type="GO" id="GO:0046872">
    <property type="term" value="F:metal ion binding"/>
    <property type="evidence" value="ECO:0007669"/>
    <property type="project" value="UniProtKB-KW"/>
</dbReference>
<dbReference type="GO" id="GO:0016810">
    <property type="term" value="F:hydrolase activity, acting on carbon-nitrogen (but not peptide) bonds"/>
    <property type="evidence" value="ECO:0007669"/>
    <property type="project" value="InterPro"/>
</dbReference>
<evidence type="ECO:0000256" key="9">
    <source>
        <dbReference type="ARBA" id="ARBA00023277"/>
    </source>
</evidence>
<dbReference type="SUPFAM" id="SSF88713">
    <property type="entry name" value="Glycoside hydrolase/deacetylase"/>
    <property type="match status" value="1"/>
</dbReference>
<evidence type="ECO:0000313" key="14">
    <source>
        <dbReference type="Proteomes" id="UP000807342"/>
    </source>
</evidence>
<comment type="caution">
    <text evidence="13">The sequence shown here is derived from an EMBL/GenBank/DDBJ whole genome shotgun (WGS) entry which is preliminary data.</text>
</comment>
<evidence type="ECO:0000256" key="7">
    <source>
        <dbReference type="ARBA" id="ARBA00022801"/>
    </source>
</evidence>
<evidence type="ECO:0000256" key="3">
    <source>
        <dbReference type="ARBA" id="ARBA00022475"/>
    </source>
</evidence>
<evidence type="ECO:0000256" key="10">
    <source>
        <dbReference type="ARBA" id="ARBA00023288"/>
    </source>
</evidence>
<dbReference type="InterPro" id="IPR002509">
    <property type="entry name" value="NODB_dom"/>
</dbReference>
<organism evidence="13 14">
    <name type="scientific">Macrolepiota fuliginosa MF-IS2</name>
    <dbReference type="NCBI Taxonomy" id="1400762"/>
    <lineage>
        <taxon>Eukaryota</taxon>
        <taxon>Fungi</taxon>
        <taxon>Dikarya</taxon>
        <taxon>Basidiomycota</taxon>
        <taxon>Agaricomycotina</taxon>
        <taxon>Agaricomycetes</taxon>
        <taxon>Agaricomycetidae</taxon>
        <taxon>Agaricales</taxon>
        <taxon>Agaricineae</taxon>
        <taxon>Agaricaceae</taxon>
        <taxon>Macrolepiota</taxon>
    </lineage>
</organism>
<comment type="cofactor">
    <cofactor evidence="1">
        <name>Co(2+)</name>
        <dbReference type="ChEBI" id="CHEBI:48828"/>
    </cofactor>
</comment>
<evidence type="ECO:0000256" key="4">
    <source>
        <dbReference type="ARBA" id="ARBA00022622"/>
    </source>
</evidence>
<keyword evidence="4" id="KW-0325">Glycoprotein</keyword>
<gene>
    <name evidence="13" type="ORF">P691DRAFT_853871</name>
</gene>
<comment type="subcellular location">
    <subcellularLocation>
        <location evidence="2">Cell membrane</location>
        <topology evidence="2">Lipid-anchor</topology>
        <topology evidence="2">GPI-anchor</topology>
    </subcellularLocation>
</comment>
<keyword evidence="3" id="KW-1003">Cell membrane</keyword>
<keyword evidence="8" id="KW-0472">Membrane</keyword>
<keyword evidence="10" id="KW-0449">Lipoprotein</keyword>
<dbReference type="CDD" id="cd10951">
    <property type="entry name" value="CE4_ClCDA_like"/>
    <property type="match status" value="1"/>
</dbReference>
<dbReference type="Pfam" id="PF01522">
    <property type="entry name" value="Polysacc_deac_1"/>
    <property type="match status" value="1"/>
</dbReference>
<dbReference type="EMBL" id="MU151130">
    <property type="protein sequence ID" value="KAF9449454.1"/>
    <property type="molecule type" value="Genomic_DNA"/>
</dbReference>
<dbReference type="GO" id="GO:0071555">
    <property type="term" value="P:cell wall organization"/>
    <property type="evidence" value="ECO:0007669"/>
    <property type="project" value="UniProtKB-KW"/>
</dbReference>
<evidence type="ECO:0000256" key="11">
    <source>
        <dbReference type="ARBA" id="ARBA00023316"/>
    </source>
</evidence>
<keyword evidence="4" id="KW-0336">GPI-anchor</keyword>
<feature type="domain" description="NodB homology" evidence="12">
    <location>
        <begin position="41"/>
        <end position="226"/>
    </location>
</feature>
<keyword evidence="11" id="KW-0961">Cell wall biogenesis/degradation</keyword>
<keyword evidence="9" id="KW-0119">Carbohydrate metabolism</keyword>
<evidence type="ECO:0000256" key="1">
    <source>
        <dbReference type="ARBA" id="ARBA00001941"/>
    </source>
</evidence>
<keyword evidence="7" id="KW-0378">Hydrolase</keyword>
<proteinExistence type="predicted"/>
<evidence type="ECO:0000256" key="2">
    <source>
        <dbReference type="ARBA" id="ARBA00004609"/>
    </source>
</evidence>
<dbReference type="GO" id="GO:0098552">
    <property type="term" value="C:side of membrane"/>
    <property type="evidence" value="ECO:0007669"/>
    <property type="project" value="UniProtKB-KW"/>
</dbReference>
<dbReference type="PANTHER" id="PTHR46471">
    <property type="entry name" value="CHITIN DEACETYLASE"/>
    <property type="match status" value="1"/>
</dbReference>
<accession>A0A9P6C5K3</accession>
<dbReference type="InterPro" id="IPR011330">
    <property type="entry name" value="Glyco_hydro/deAcase_b/a-brl"/>
</dbReference>
<keyword evidence="5" id="KW-0479">Metal-binding</keyword>
<reference evidence="13" key="1">
    <citation type="submission" date="2020-11" db="EMBL/GenBank/DDBJ databases">
        <authorList>
            <consortium name="DOE Joint Genome Institute"/>
            <person name="Ahrendt S."/>
            <person name="Riley R."/>
            <person name="Andreopoulos W."/>
            <person name="Labutti K."/>
            <person name="Pangilinan J."/>
            <person name="Ruiz-Duenas F.J."/>
            <person name="Barrasa J.M."/>
            <person name="Sanchez-Garcia M."/>
            <person name="Camarero S."/>
            <person name="Miyauchi S."/>
            <person name="Serrano A."/>
            <person name="Linde D."/>
            <person name="Babiker R."/>
            <person name="Drula E."/>
            <person name="Ayuso-Fernandez I."/>
            <person name="Pacheco R."/>
            <person name="Padilla G."/>
            <person name="Ferreira P."/>
            <person name="Barriuso J."/>
            <person name="Kellner H."/>
            <person name="Castanera R."/>
            <person name="Alfaro M."/>
            <person name="Ramirez L."/>
            <person name="Pisabarro A.G."/>
            <person name="Kuo A."/>
            <person name="Tritt A."/>
            <person name="Lipzen A."/>
            <person name="He G."/>
            <person name="Yan M."/>
            <person name="Ng V."/>
            <person name="Cullen D."/>
            <person name="Martin F."/>
            <person name="Rosso M.-N."/>
            <person name="Henrissat B."/>
            <person name="Hibbett D."/>
            <person name="Martinez A.T."/>
            <person name="Grigoriev I.V."/>
        </authorList>
    </citation>
    <scope>NUCLEOTIDE SEQUENCE</scope>
    <source>
        <strain evidence="13">MF-IS2</strain>
    </source>
</reference>
<dbReference type="GO" id="GO:0005975">
    <property type="term" value="P:carbohydrate metabolic process"/>
    <property type="evidence" value="ECO:0007669"/>
    <property type="project" value="InterPro"/>
</dbReference>
<dbReference type="AlphaFoldDB" id="A0A9P6C5K3"/>
<dbReference type="PROSITE" id="PS51677">
    <property type="entry name" value="NODB"/>
    <property type="match status" value="1"/>
</dbReference>
<dbReference type="PANTHER" id="PTHR46471:SF2">
    <property type="entry name" value="CHITIN DEACETYLASE-RELATED"/>
    <property type="match status" value="1"/>
</dbReference>
<evidence type="ECO:0000313" key="13">
    <source>
        <dbReference type="EMBL" id="KAF9449454.1"/>
    </source>
</evidence>
<evidence type="ECO:0000259" key="12">
    <source>
        <dbReference type="PROSITE" id="PS51677"/>
    </source>
</evidence>
<dbReference type="Gene3D" id="3.20.20.370">
    <property type="entry name" value="Glycoside hydrolase/deacetylase"/>
    <property type="match status" value="1"/>
</dbReference>
<dbReference type="GO" id="GO:0005886">
    <property type="term" value="C:plasma membrane"/>
    <property type="evidence" value="ECO:0007669"/>
    <property type="project" value="UniProtKB-SubCell"/>
</dbReference>
<sequence>MFSSRTSIALSALATCLAFFLYYPALRVTPIQVVTSCTVPGTAALTFDDGPYSYIYDISTALLAHNATGTFFFNGDNYGCIYDEENVQRVKYALNKGHQIASHTWAHKDLATLTKEGINDEMQRVDDALMKIAGIRPAFMRPPFGSSNDLVREISTLRGQVLALWDFDSTDWNSTSADEQKSRLDTLIVRQPSTVLSLQHETHFTTATDVLPYYIKRLQAAGYRLVTLAECTGLPAYQLIEAPREHDVGPRQTITLYDTHNRVFL</sequence>
<protein>
    <submittedName>
        <fullName evidence="13">Carbohydrate esterase family 4 protein</fullName>
    </submittedName>
</protein>
<name>A0A9P6C5K3_9AGAR</name>